<dbReference type="Gene3D" id="3.40.33.10">
    <property type="entry name" value="CAP"/>
    <property type="match status" value="1"/>
</dbReference>
<dbReference type="AlphaFoldDB" id="A0A183C414"/>
<accession>A0A183C414</accession>
<dbReference type="SUPFAM" id="SSF55797">
    <property type="entry name" value="PR-1-like"/>
    <property type="match status" value="1"/>
</dbReference>
<dbReference type="InterPro" id="IPR035940">
    <property type="entry name" value="CAP_sf"/>
</dbReference>
<reference evidence="2" key="2">
    <citation type="submission" date="2016-06" db="UniProtKB">
        <authorList>
            <consortium name="WormBaseParasite"/>
        </authorList>
    </citation>
    <scope>IDENTIFICATION</scope>
</reference>
<dbReference type="Proteomes" id="UP000050741">
    <property type="component" value="Unassembled WGS sequence"/>
</dbReference>
<proteinExistence type="predicted"/>
<evidence type="ECO:0000313" key="1">
    <source>
        <dbReference type="Proteomes" id="UP000050741"/>
    </source>
</evidence>
<dbReference type="WBParaSite" id="GPLIN_000760800">
    <property type="protein sequence ID" value="GPLIN_000760800"/>
    <property type="gene ID" value="GPLIN_000760800"/>
</dbReference>
<evidence type="ECO:0000313" key="2">
    <source>
        <dbReference type="WBParaSite" id="GPLIN_000760800"/>
    </source>
</evidence>
<keyword evidence="1" id="KW-1185">Reference proteome</keyword>
<reference evidence="1" key="1">
    <citation type="submission" date="2014-05" db="EMBL/GenBank/DDBJ databases">
        <title>The genome and life-stage specific transcriptomes of Globodera pallida elucidate key aspects of plant parasitism by a cyst nematode.</title>
        <authorList>
            <person name="Cotton J.A."/>
            <person name="Lilley C.J."/>
            <person name="Jones L.M."/>
            <person name="Kikuchi T."/>
            <person name="Reid A.J."/>
            <person name="Thorpe P."/>
            <person name="Tsai I.J."/>
            <person name="Beasley H."/>
            <person name="Blok V."/>
            <person name="Cock P.J.A."/>
            <person name="Van den Akker S.E."/>
            <person name="Holroyd N."/>
            <person name="Hunt M."/>
            <person name="Mantelin S."/>
            <person name="Naghra H."/>
            <person name="Pain A."/>
            <person name="Palomares-Rius J.E."/>
            <person name="Zarowiecki M."/>
            <person name="Berriman M."/>
            <person name="Jones J.T."/>
            <person name="Urwin P.E."/>
        </authorList>
    </citation>
    <scope>NUCLEOTIDE SEQUENCE [LARGE SCALE GENOMIC DNA]</scope>
    <source>
        <strain evidence="1">Lindley</strain>
    </source>
</reference>
<organism evidence="1 2">
    <name type="scientific">Globodera pallida</name>
    <name type="common">Potato cyst nematode worm</name>
    <name type="synonym">Heterodera pallida</name>
    <dbReference type="NCBI Taxonomy" id="36090"/>
    <lineage>
        <taxon>Eukaryota</taxon>
        <taxon>Metazoa</taxon>
        <taxon>Ecdysozoa</taxon>
        <taxon>Nematoda</taxon>
        <taxon>Chromadorea</taxon>
        <taxon>Rhabditida</taxon>
        <taxon>Tylenchina</taxon>
        <taxon>Tylenchomorpha</taxon>
        <taxon>Tylenchoidea</taxon>
        <taxon>Heteroderidae</taxon>
        <taxon>Heteroderinae</taxon>
        <taxon>Globodera</taxon>
    </lineage>
</organism>
<name>A0A183C414_GLOPA</name>
<protein>
    <submittedName>
        <fullName evidence="2">SCP domain-containing protein</fullName>
    </submittedName>
</protein>
<sequence length="96" mass="10767">MASNGAAVQFLCHSFSDEQNYCATFHNDLRRTVANGKQRNKTGTLPSTTNMLEMFYNQTTRANCAVVGRSMPIFALPSLRTGREHLLHHAGRLQQQ</sequence>